<evidence type="ECO:0000313" key="8">
    <source>
        <dbReference type="EMBL" id="KAF2673294.1"/>
    </source>
</evidence>
<dbReference type="PANTHER" id="PTHR10556">
    <property type="entry name" value="3-OXO-5-ALPHA-STEROID 4-DEHYDROGENASE"/>
    <property type="match status" value="1"/>
</dbReference>
<evidence type="ECO:0000256" key="4">
    <source>
        <dbReference type="ARBA" id="ARBA00022989"/>
    </source>
</evidence>
<dbReference type="PIRSF" id="PIRSF015596">
    <property type="entry name" value="5_alpha-SR2"/>
    <property type="match status" value="1"/>
</dbReference>
<evidence type="ECO:0000256" key="2">
    <source>
        <dbReference type="ARBA" id="ARBA00007742"/>
    </source>
</evidence>
<feature type="transmembrane region" description="Helical" evidence="6">
    <location>
        <begin position="49"/>
        <end position="70"/>
    </location>
</feature>
<dbReference type="AlphaFoldDB" id="A0A6A6UQU2"/>
<proteinExistence type="inferred from homology"/>
<sequence length="288" mass="32343">MPIIPGWLPPSQANYNTICTAFAYISPLSFIQFITPWYPMGKTSVSSSLNIPGAIGWFTMEIPGLLSLLYTSHTLSGGLSTLPLQNKLMVGMFATHYIHRAILAPLFLNPSMSPIHAFVWICAAAFQVLNGVSLGAWIGAYGRTSADAWEGMGAQCVVGGALWALGLAGNWWHDEELRKIRRDEVTRRAKEAEGKSVEEKEELKSAKVYVMPERGLFRWVLYPHYFTEWVEWAGFWIFAGAGCLPAQTFFINEIVTMLPRAWNGWNWYVERFGREKVGSRKAVIPFVV</sequence>
<dbReference type="PANTHER" id="PTHR10556:SF43">
    <property type="entry name" value="STEROID 5-ALPHA-REDUCTASE DET2"/>
    <property type="match status" value="1"/>
</dbReference>
<evidence type="ECO:0000313" key="9">
    <source>
        <dbReference type="Proteomes" id="UP000799302"/>
    </source>
</evidence>
<evidence type="ECO:0000256" key="1">
    <source>
        <dbReference type="ARBA" id="ARBA00004141"/>
    </source>
</evidence>
<protein>
    <submittedName>
        <fullName evidence="8">3-oxo-5-alpha-steroid 4-dehydrogenase</fullName>
    </submittedName>
</protein>
<reference evidence="8" key="1">
    <citation type="journal article" date="2020" name="Stud. Mycol.">
        <title>101 Dothideomycetes genomes: a test case for predicting lifestyles and emergence of pathogens.</title>
        <authorList>
            <person name="Haridas S."/>
            <person name="Albert R."/>
            <person name="Binder M."/>
            <person name="Bloem J."/>
            <person name="Labutti K."/>
            <person name="Salamov A."/>
            <person name="Andreopoulos B."/>
            <person name="Baker S."/>
            <person name="Barry K."/>
            <person name="Bills G."/>
            <person name="Bluhm B."/>
            <person name="Cannon C."/>
            <person name="Castanera R."/>
            <person name="Culley D."/>
            <person name="Daum C."/>
            <person name="Ezra D."/>
            <person name="Gonzalez J."/>
            <person name="Henrissat B."/>
            <person name="Kuo A."/>
            <person name="Liang C."/>
            <person name="Lipzen A."/>
            <person name="Lutzoni F."/>
            <person name="Magnuson J."/>
            <person name="Mondo S."/>
            <person name="Nolan M."/>
            <person name="Ohm R."/>
            <person name="Pangilinan J."/>
            <person name="Park H.-J."/>
            <person name="Ramirez L."/>
            <person name="Alfaro M."/>
            <person name="Sun H."/>
            <person name="Tritt A."/>
            <person name="Yoshinaga Y."/>
            <person name="Zwiers L.-H."/>
            <person name="Turgeon B."/>
            <person name="Goodwin S."/>
            <person name="Spatafora J."/>
            <person name="Crous P."/>
            <person name="Grigoriev I."/>
        </authorList>
    </citation>
    <scope>NUCLEOTIDE SEQUENCE</scope>
    <source>
        <strain evidence="8">CBS 115976</strain>
    </source>
</reference>
<dbReference type="InterPro" id="IPR001104">
    <property type="entry name" value="3-oxo-5_a-steroid_4-DH_C"/>
</dbReference>
<name>A0A6A6UQU2_9PEZI</name>
<gene>
    <name evidence="8" type="ORF">BT63DRAFT_152618</name>
</gene>
<dbReference type="GO" id="GO:0008202">
    <property type="term" value="P:steroid metabolic process"/>
    <property type="evidence" value="ECO:0007669"/>
    <property type="project" value="InterPro"/>
</dbReference>
<evidence type="ECO:0000256" key="3">
    <source>
        <dbReference type="ARBA" id="ARBA00022692"/>
    </source>
</evidence>
<keyword evidence="4 6" id="KW-1133">Transmembrane helix</keyword>
<keyword evidence="9" id="KW-1185">Reference proteome</keyword>
<keyword evidence="3 6" id="KW-0812">Transmembrane</keyword>
<dbReference type="Proteomes" id="UP000799302">
    <property type="component" value="Unassembled WGS sequence"/>
</dbReference>
<feature type="domain" description="3-oxo-5-alpha-steroid 4-dehydrogenase C-terminal" evidence="7">
    <location>
        <begin position="116"/>
        <end position="287"/>
    </location>
</feature>
<dbReference type="GO" id="GO:0003865">
    <property type="term" value="F:3-oxo-5-alpha-steroid 4-dehydrogenase activity"/>
    <property type="evidence" value="ECO:0007669"/>
    <property type="project" value="InterPro"/>
</dbReference>
<feature type="transmembrane region" description="Helical" evidence="6">
    <location>
        <begin position="15"/>
        <end position="37"/>
    </location>
</feature>
<dbReference type="InterPro" id="IPR016636">
    <property type="entry name" value="3-oxo-5-alpha-steroid_4-DH"/>
</dbReference>
<comment type="subcellular location">
    <subcellularLocation>
        <location evidence="1">Membrane</location>
        <topology evidence="1">Multi-pass membrane protein</topology>
    </subcellularLocation>
</comment>
<evidence type="ECO:0000259" key="7">
    <source>
        <dbReference type="Pfam" id="PF02544"/>
    </source>
</evidence>
<dbReference type="GO" id="GO:0016020">
    <property type="term" value="C:membrane"/>
    <property type="evidence" value="ECO:0007669"/>
    <property type="project" value="UniProtKB-SubCell"/>
</dbReference>
<dbReference type="OrthoDB" id="5788137at2759"/>
<organism evidence="8 9">
    <name type="scientific">Microthyrium microscopicum</name>
    <dbReference type="NCBI Taxonomy" id="703497"/>
    <lineage>
        <taxon>Eukaryota</taxon>
        <taxon>Fungi</taxon>
        <taxon>Dikarya</taxon>
        <taxon>Ascomycota</taxon>
        <taxon>Pezizomycotina</taxon>
        <taxon>Dothideomycetes</taxon>
        <taxon>Dothideomycetes incertae sedis</taxon>
        <taxon>Microthyriales</taxon>
        <taxon>Microthyriaceae</taxon>
        <taxon>Microthyrium</taxon>
    </lineage>
</organism>
<keyword evidence="5 6" id="KW-0472">Membrane</keyword>
<dbReference type="PROSITE" id="PS50244">
    <property type="entry name" value="S5A_REDUCTASE"/>
    <property type="match status" value="1"/>
</dbReference>
<evidence type="ECO:0000256" key="6">
    <source>
        <dbReference type="SAM" id="Phobius"/>
    </source>
</evidence>
<comment type="similarity">
    <text evidence="2">Belongs to the steroid 5-alpha reductase family.</text>
</comment>
<feature type="transmembrane region" description="Helical" evidence="6">
    <location>
        <begin position="117"/>
        <end position="140"/>
    </location>
</feature>
<dbReference type="Pfam" id="PF02544">
    <property type="entry name" value="Steroid_dh"/>
    <property type="match status" value="1"/>
</dbReference>
<accession>A0A6A6UQU2</accession>
<evidence type="ECO:0000256" key="5">
    <source>
        <dbReference type="ARBA" id="ARBA00023136"/>
    </source>
</evidence>
<dbReference type="EMBL" id="MU004231">
    <property type="protein sequence ID" value="KAF2673294.1"/>
    <property type="molecule type" value="Genomic_DNA"/>
</dbReference>
<feature type="transmembrane region" description="Helical" evidence="6">
    <location>
        <begin position="152"/>
        <end position="172"/>
    </location>
</feature>
<dbReference type="InterPro" id="IPR039357">
    <property type="entry name" value="SRD5A/TECR"/>
</dbReference>